<accession>A0ACC4B604</accession>
<proteinExistence type="predicted"/>
<comment type="caution">
    <text evidence="1">The sequence shown here is derived from an EMBL/GenBank/DDBJ whole genome shotgun (WGS) entry which is preliminary data.</text>
</comment>
<sequence length="643" mass="68455">MGAVKAAIGDAVFTFMWVFVSSMFGLFTNLIVTALGLQTLVWAPVLANTSLIFTFVFLFNFLGEFLGGATFNPTGTASFYAAGVGGDSLLSMALRFPAQAAGSVGGALAILEVMPVQYKHMLGGPTLQVDLQTGGLAEGVLTFLMTFAVLVIILKGPRSSLVQAWFLATATVTLVSAGSTYTGPSMNPAYEPAHSLTLKPPPPPPPVATSTSTSTNGQIRYRTPSSAELFLEAGTTATSPTNSDSKSSTMKRPGLRHESLSDKIKKYKGVLLVISIPLKPGLSAYANNPQEAANSLVSLLHKAESSVPKELRPKTPVRVGATAGLRALGMDASDKILQAVRDLLRDTSTLKSEANGVTVLDGSQEGSYQWVTINYLLGNLGKKYSNTVGVVDLGGGSVQMAYAISETDAAKAPRLSDGEDTYVKEMFLMGTNYYLYVHSYLHYGLLAARAEMLDASEDSTNPCILAGYDGVYKYGGKDHKASASPSGSNMEECRRLALNALKVNETTCTHMKCTFGGIWNGGGGDGQKNMFVASFFFDRAAQAGFVDSTVPAAKVQPSDFESAAKRACETKLENAKSIYSSVDDNDLPYICMDLVYQYTLLVDGFALDPWQDMTLVKKVQYRTSLVEAAWPLGSAIEAVSSPA</sequence>
<evidence type="ECO:0000313" key="2">
    <source>
        <dbReference type="Proteomes" id="UP000309997"/>
    </source>
</evidence>
<gene>
    <name evidence="1" type="ORF">D5086_024389</name>
</gene>
<evidence type="ECO:0000313" key="1">
    <source>
        <dbReference type="EMBL" id="KAL3573776.1"/>
    </source>
</evidence>
<name>A0ACC4B604_POPAL</name>
<organism evidence="1 2">
    <name type="scientific">Populus alba</name>
    <name type="common">White poplar</name>
    <dbReference type="NCBI Taxonomy" id="43335"/>
    <lineage>
        <taxon>Eukaryota</taxon>
        <taxon>Viridiplantae</taxon>
        <taxon>Streptophyta</taxon>
        <taxon>Embryophyta</taxon>
        <taxon>Tracheophyta</taxon>
        <taxon>Spermatophyta</taxon>
        <taxon>Magnoliopsida</taxon>
        <taxon>eudicotyledons</taxon>
        <taxon>Gunneridae</taxon>
        <taxon>Pentapetalae</taxon>
        <taxon>rosids</taxon>
        <taxon>fabids</taxon>
        <taxon>Malpighiales</taxon>
        <taxon>Salicaceae</taxon>
        <taxon>Saliceae</taxon>
        <taxon>Populus</taxon>
    </lineage>
</organism>
<dbReference type="EMBL" id="RCHU02000013">
    <property type="protein sequence ID" value="KAL3573776.1"/>
    <property type="molecule type" value="Genomic_DNA"/>
</dbReference>
<dbReference type="Proteomes" id="UP000309997">
    <property type="component" value="Unassembled WGS sequence"/>
</dbReference>
<keyword evidence="2" id="KW-1185">Reference proteome</keyword>
<protein>
    <submittedName>
        <fullName evidence="1">Uncharacterized protein</fullName>
    </submittedName>
</protein>
<reference evidence="1 2" key="1">
    <citation type="journal article" date="2024" name="Plant Biotechnol. J.">
        <title>Genome and CRISPR/Cas9 system of a widespread forest tree (Populus alba) in the world.</title>
        <authorList>
            <person name="Liu Y.J."/>
            <person name="Jiang P.F."/>
            <person name="Han X.M."/>
            <person name="Li X.Y."/>
            <person name="Wang H.M."/>
            <person name="Wang Y.J."/>
            <person name="Wang X.X."/>
            <person name="Zeng Q.Y."/>
        </authorList>
    </citation>
    <scope>NUCLEOTIDE SEQUENCE [LARGE SCALE GENOMIC DNA]</scope>
    <source>
        <strain evidence="2">cv. PAL-ZL1</strain>
    </source>
</reference>